<keyword evidence="5" id="KW-1185">Reference proteome</keyword>
<dbReference type="Proteomes" id="UP001053296">
    <property type="component" value="Chromosome"/>
</dbReference>
<dbReference type="RefSeq" id="WP_229593019.1">
    <property type="nucleotide sequence ID" value="NZ_AP024485.1"/>
</dbReference>
<keyword evidence="2" id="KW-0560">Oxidoreductase</keyword>
<evidence type="ECO:0000313" key="5">
    <source>
        <dbReference type="Proteomes" id="UP001053296"/>
    </source>
</evidence>
<organism evidence="4 5">
    <name type="scientific">Pseudodesulfovibrio sediminis</name>
    <dbReference type="NCBI Taxonomy" id="2810563"/>
    <lineage>
        <taxon>Bacteria</taxon>
        <taxon>Pseudomonadati</taxon>
        <taxon>Thermodesulfobacteriota</taxon>
        <taxon>Desulfovibrionia</taxon>
        <taxon>Desulfovibrionales</taxon>
        <taxon>Desulfovibrionaceae</taxon>
    </lineage>
</organism>
<name>A0ABM7P2U5_9BACT</name>
<dbReference type="PANTHER" id="PTHR43673:SF10">
    <property type="entry name" value="NADH DEHYDROGENASE_NAD(P)H NITROREDUCTASE XCC3605-RELATED"/>
    <property type="match status" value="1"/>
</dbReference>
<gene>
    <name evidence="4" type="ORF">PSDVSF_03590</name>
</gene>
<dbReference type="Pfam" id="PF00881">
    <property type="entry name" value="Nitroreductase"/>
    <property type="match status" value="1"/>
</dbReference>
<proteinExistence type="inferred from homology"/>
<dbReference type="Gene3D" id="3.40.109.10">
    <property type="entry name" value="NADH Oxidase"/>
    <property type="match status" value="1"/>
</dbReference>
<evidence type="ECO:0000313" key="4">
    <source>
        <dbReference type="EMBL" id="BCS87117.1"/>
    </source>
</evidence>
<reference evidence="4" key="1">
    <citation type="journal article" date="2022" name="Arch. Microbiol.">
        <title>Pseudodesulfovibrio sediminis sp. nov., a mesophilic and neutrophilic sulfate-reducing bacterium isolated from sediment of a brackish lake.</title>
        <authorList>
            <person name="Takahashi A."/>
            <person name="Kojima H."/>
            <person name="Watanabe M."/>
            <person name="Fukui M."/>
        </authorList>
    </citation>
    <scope>NUCLEOTIDE SEQUENCE</scope>
    <source>
        <strain evidence="4">SF6</strain>
    </source>
</reference>
<evidence type="ECO:0000259" key="3">
    <source>
        <dbReference type="Pfam" id="PF00881"/>
    </source>
</evidence>
<sequence>MSNTEHVGVMDAITGRHSVRAFTEEPVSTEQLDALFQAARLAPSSLNSQPWRYKAVVDKDMLQLFATKDVSRTQTWLAQAGAIIVCCADTSGYVRDSQASAFYYRENDLITGDSMDGIEDYVERESSAAASAQFGAAAMNVGISISFMMLRAIELGLGTCWVGMFNEQKIKEMLNIDSGLRIVGLLAVGHPASDEVVEHNRKSLDEIILS</sequence>
<comment type="similarity">
    <text evidence="1">Belongs to the nitroreductase family.</text>
</comment>
<dbReference type="PANTHER" id="PTHR43673">
    <property type="entry name" value="NAD(P)H NITROREDUCTASE YDGI-RELATED"/>
    <property type="match status" value="1"/>
</dbReference>
<protein>
    <submittedName>
        <fullName evidence="4">Nitroreductase</fullName>
    </submittedName>
</protein>
<accession>A0ABM7P2U5</accession>
<dbReference type="EMBL" id="AP024485">
    <property type="protein sequence ID" value="BCS87117.1"/>
    <property type="molecule type" value="Genomic_DNA"/>
</dbReference>
<dbReference type="SUPFAM" id="SSF55469">
    <property type="entry name" value="FMN-dependent nitroreductase-like"/>
    <property type="match status" value="1"/>
</dbReference>
<evidence type="ECO:0000256" key="1">
    <source>
        <dbReference type="ARBA" id="ARBA00007118"/>
    </source>
</evidence>
<evidence type="ECO:0000256" key="2">
    <source>
        <dbReference type="ARBA" id="ARBA00023002"/>
    </source>
</evidence>
<feature type="domain" description="Nitroreductase" evidence="3">
    <location>
        <begin position="13"/>
        <end position="190"/>
    </location>
</feature>
<dbReference type="InterPro" id="IPR000415">
    <property type="entry name" value="Nitroreductase-like"/>
</dbReference>
<dbReference type="InterPro" id="IPR029479">
    <property type="entry name" value="Nitroreductase"/>
</dbReference>